<organism evidence="2 3">
    <name type="scientific">Neohortaea acidophila</name>
    <dbReference type="NCBI Taxonomy" id="245834"/>
    <lineage>
        <taxon>Eukaryota</taxon>
        <taxon>Fungi</taxon>
        <taxon>Dikarya</taxon>
        <taxon>Ascomycota</taxon>
        <taxon>Pezizomycotina</taxon>
        <taxon>Dothideomycetes</taxon>
        <taxon>Dothideomycetidae</taxon>
        <taxon>Mycosphaerellales</taxon>
        <taxon>Teratosphaeriaceae</taxon>
        <taxon>Neohortaea</taxon>
    </lineage>
</organism>
<dbReference type="Proteomes" id="UP000799767">
    <property type="component" value="Unassembled WGS sequence"/>
</dbReference>
<gene>
    <name evidence="2" type="ORF">BDY17DRAFT_44884</name>
</gene>
<evidence type="ECO:0000313" key="3">
    <source>
        <dbReference type="Proteomes" id="UP000799767"/>
    </source>
</evidence>
<name>A0A6A6PIJ0_9PEZI</name>
<feature type="region of interest" description="Disordered" evidence="1">
    <location>
        <begin position="79"/>
        <end position="117"/>
    </location>
</feature>
<evidence type="ECO:0000313" key="2">
    <source>
        <dbReference type="EMBL" id="KAF2479735.1"/>
    </source>
</evidence>
<feature type="region of interest" description="Disordered" evidence="1">
    <location>
        <begin position="13"/>
        <end position="42"/>
    </location>
</feature>
<dbReference type="AlphaFoldDB" id="A0A6A6PIJ0"/>
<dbReference type="EMBL" id="MU001641">
    <property type="protein sequence ID" value="KAF2479735.1"/>
    <property type="molecule type" value="Genomic_DNA"/>
</dbReference>
<reference evidence="2" key="1">
    <citation type="journal article" date="2020" name="Stud. Mycol.">
        <title>101 Dothideomycetes genomes: a test case for predicting lifestyles and emergence of pathogens.</title>
        <authorList>
            <person name="Haridas S."/>
            <person name="Albert R."/>
            <person name="Binder M."/>
            <person name="Bloem J."/>
            <person name="Labutti K."/>
            <person name="Salamov A."/>
            <person name="Andreopoulos B."/>
            <person name="Baker S."/>
            <person name="Barry K."/>
            <person name="Bills G."/>
            <person name="Bluhm B."/>
            <person name="Cannon C."/>
            <person name="Castanera R."/>
            <person name="Culley D."/>
            <person name="Daum C."/>
            <person name="Ezra D."/>
            <person name="Gonzalez J."/>
            <person name="Henrissat B."/>
            <person name="Kuo A."/>
            <person name="Liang C."/>
            <person name="Lipzen A."/>
            <person name="Lutzoni F."/>
            <person name="Magnuson J."/>
            <person name="Mondo S."/>
            <person name="Nolan M."/>
            <person name="Ohm R."/>
            <person name="Pangilinan J."/>
            <person name="Park H.-J."/>
            <person name="Ramirez L."/>
            <person name="Alfaro M."/>
            <person name="Sun H."/>
            <person name="Tritt A."/>
            <person name="Yoshinaga Y."/>
            <person name="Zwiers L.-H."/>
            <person name="Turgeon B."/>
            <person name="Goodwin S."/>
            <person name="Spatafora J."/>
            <person name="Crous P."/>
            <person name="Grigoriev I."/>
        </authorList>
    </citation>
    <scope>NUCLEOTIDE SEQUENCE</scope>
    <source>
        <strain evidence="2">CBS 113389</strain>
    </source>
</reference>
<evidence type="ECO:0000256" key="1">
    <source>
        <dbReference type="SAM" id="MobiDB-lite"/>
    </source>
</evidence>
<accession>A0A6A6PIJ0</accession>
<sequence>MLFIATSSLLPPRDTHHIQHSTTRLKQSPSPAKREAGGVGEAKAPRISVKLFTQPNSSPRSCLALAPWLLGQPKLIFPTTRTTTRTRPSRPAIYSPRSSLRNNEAVPMTKPRQRSSLHVHGKFISCRDGEPIKLASKEQHRLPFLPPSRS</sequence>
<keyword evidence="3" id="KW-1185">Reference proteome</keyword>
<feature type="compositionally biased region" description="Polar residues" evidence="1">
    <location>
        <begin position="20"/>
        <end position="30"/>
    </location>
</feature>
<feature type="compositionally biased region" description="Low complexity" evidence="1">
    <location>
        <begin position="79"/>
        <end position="91"/>
    </location>
</feature>
<dbReference type="RefSeq" id="XP_033586305.1">
    <property type="nucleotide sequence ID" value="XM_033738399.1"/>
</dbReference>
<protein>
    <submittedName>
        <fullName evidence="2">Uncharacterized protein</fullName>
    </submittedName>
</protein>
<proteinExistence type="predicted"/>
<dbReference type="GeneID" id="54479401"/>